<comment type="caution">
    <text evidence="1">The sequence shown here is derived from an EMBL/GenBank/DDBJ whole genome shotgun (WGS) entry which is preliminary data.</text>
</comment>
<sequence>MMHLTELNTRSYMHVRMKTLLVFFSFICCICSFNVYANDLWVFYKVSSTDLFSRHDSKTIQNLNELYGKAKINADDNTLTINNDLLESSTVCSVRYRKKKETPLSYFYSKKTLAMYENVFKEDNISLAKNIYILRSYDPDKTCPPPYDEMIESDDYLLLVVQDYLVFFKNITDNLGQLKDLSDKSVFSTFCESTLEGSTFDGKEKYICSFTNYNLSNAYLKFKKISGCDGVLKEMLPGRNESYYMGDAKVVYQWIGSNEVKITVIQNMDEGVYSFKKTESGTQVAVIIKSGY</sequence>
<name>A0A5T8WQV1_SALER</name>
<accession>A0A5T8WQV1</accession>
<protein>
    <submittedName>
        <fullName evidence="1">Uncharacterized protein</fullName>
    </submittedName>
</protein>
<proteinExistence type="predicted"/>
<reference evidence="1" key="1">
    <citation type="submission" date="2018-08" db="EMBL/GenBank/DDBJ databases">
        <authorList>
            <consortium name="PulseNet: The National Subtyping Network for Foodborne Disease Surveillance"/>
            <person name="Tarr C.L."/>
            <person name="Trees E."/>
            <person name="Katz L.S."/>
            <person name="Carleton-Romer H.A."/>
            <person name="Stroika S."/>
            <person name="Kucerova Z."/>
            <person name="Roache K.F."/>
            <person name="Sabol A.L."/>
            <person name="Besser J."/>
            <person name="Gerner-Smidt P."/>
        </authorList>
    </citation>
    <scope>NUCLEOTIDE SEQUENCE</scope>
    <source>
        <strain evidence="1">PNUSAS050161</strain>
    </source>
</reference>
<evidence type="ECO:0000313" key="1">
    <source>
        <dbReference type="EMBL" id="EBN8302524.1"/>
    </source>
</evidence>
<dbReference type="AlphaFoldDB" id="A0A5T8WQV1"/>
<dbReference type="EMBL" id="AAGGXD010000098">
    <property type="protein sequence ID" value="EBN8302524.1"/>
    <property type="molecule type" value="Genomic_DNA"/>
</dbReference>
<gene>
    <name evidence="1" type="ORF">D1D77_23885</name>
</gene>
<organism evidence="1">
    <name type="scientific">Salmonella enterica</name>
    <name type="common">Salmonella choleraesuis</name>
    <dbReference type="NCBI Taxonomy" id="28901"/>
    <lineage>
        <taxon>Bacteria</taxon>
        <taxon>Pseudomonadati</taxon>
        <taxon>Pseudomonadota</taxon>
        <taxon>Gammaproteobacteria</taxon>
        <taxon>Enterobacterales</taxon>
        <taxon>Enterobacteriaceae</taxon>
        <taxon>Salmonella</taxon>
    </lineage>
</organism>